<dbReference type="PROSITE" id="PS51257">
    <property type="entry name" value="PROKAR_LIPOPROTEIN"/>
    <property type="match status" value="1"/>
</dbReference>
<protein>
    <recommendedName>
        <fullName evidence="3">DUF5004 domain-containing protein</fullName>
    </recommendedName>
</protein>
<reference evidence="1 2" key="1">
    <citation type="journal article" date="2011" name="Int. J. Syst. Evol. Microbiol.">
        <title>Hymenobacter yonginensis sp. nov., isolated from a mesotrophic artificial lake.</title>
        <authorList>
            <person name="Joung Y."/>
            <person name="Cho S.H."/>
            <person name="Kim H."/>
            <person name="Kim S.B."/>
            <person name="Joh K."/>
        </authorList>
    </citation>
    <scope>NUCLEOTIDE SEQUENCE [LARGE SCALE GENOMIC DNA]</scope>
    <source>
        <strain evidence="1 2">KCTC 22745</strain>
    </source>
</reference>
<dbReference type="RefSeq" id="WP_270125865.1">
    <property type="nucleotide sequence ID" value="NZ_CP115396.1"/>
</dbReference>
<evidence type="ECO:0008006" key="3">
    <source>
        <dbReference type="Google" id="ProtNLM"/>
    </source>
</evidence>
<evidence type="ECO:0000313" key="2">
    <source>
        <dbReference type="Proteomes" id="UP001211872"/>
    </source>
</evidence>
<keyword evidence="2" id="KW-1185">Reference proteome</keyword>
<accession>A0ABY7PKZ0</accession>
<gene>
    <name evidence="1" type="ORF">O9Z63_13815</name>
</gene>
<proteinExistence type="predicted"/>
<evidence type="ECO:0000313" key="1">
    <source>
        <dbReference type="EMBL" id="WBO83456.1"/>
    </source>
</evidence>
<sequence>MKFLPFLFFAATALVACKKDTDAPAIDFGPNGGITMRDKFDNPQGTIDSTDWTLDGIWNQQEQDLFKDLGLDLNVAASGTMSLLSAYPNPVASQVVFEYETPLAVTCSFVIVDDKYRVIKPLKTSIVQTNTGFYFDMSQDFPPGKRYRLYYVFQNGSTLYYKGHGDIKVGM</sequence>
<dbReference type="Proteomes" id="UP001211872">
    <property type="component" value="Chromosome"/>
</dbReference>
<name>A0ABY7PKZ0_9BACT</name>
<organism evidence="1 2">
    <name type="scientific">Hymenobacter yonginensis</name>
    <dbReference type="NCBI Taxonomy" id="748197"/>
    <lineage>
        <taxon>Bacteria</taxon>
        <taxon>Pseudomonadati</taxon>
        <taxon>Bacteroidota</taxon>
        <taxon>Cytophagia</taxon>
        <taxon>Cytophagales</taxon>
        <taxon>Hymenobacteraceae</taxon>
        <taxon>Hymenobacter</taxon>
    </lineage>
</organism>
<dbReference type="EMBL" id="CP115396">
    <property type="protein sequence ID" value="WBO83456.1"/>
    <property type="molecule type" value="Genomic_DNA"/>
</dbReference>